<feature type="transmembrane region" description="Helical" evidence="1">
    <location>
        <begin position="40"/>
        <end position="65"/>
    </location>
</feature>
<sequence>MKRTNKKSFFQKVVLTINILLILGLLGSYLATVISPEKYWIFAFLGLSYPFLLVANLLCIIFWLFKKKRYMLLSVITVLVGFQHLSSTIGFNSSKKSIVPPDSSNIRLMTYNVHHFKLLGTEVDTSARNNIFNLIEKEQPDIIAIQEFYTRKKGKFKSENTIKDILNTRHYHFYCTSGNDYESMGIAIFSKLPIIRQGNLTELDPKGANNGLWIDVQKDDQVLRVYTVHLASIAFSPTDYYYFSRLSKMNTENEDLVHGKKIASRLKSAFVRRAQQVKVLKNYTDSCTTPYVIMGDFNDTPVSYSVHQIGKELKNSFKEKGSGIGITYNGEFPNFQIDYVFTSPQFTINSYKILKAVYSDHYPVKVDVRLDK</sequence>
<dbReference type="EMBL" id="JBHUDG010000004">
    <property type="protein sequence ID" value="MFD1629247.1"/>
    <property type="molecule type" value="Genomic_DNA"/>
</dbReference>
<keyword evidence="3" id="KW-0540">Nuclease</keyword>
<reference evidence="4" key="1">
    <citation type="journal article" date="2019" name="Int. J. Syst. Evol. Microbiol.">
        <title>The Global Catalogue of Microorganisms (GCM) 10K type strain sequencing project: providing services to taxonomists for standard genome sequencing and annotation.</title>
        <authorList>
            <consortium name="The Broad Institute Genomics Platform"/>
            <consortium name="The Broad Institute Genome Sequencing Center for Infectious Disease"/>
            <person name="Wu L."/>
            <person name="Ma J."/>
        </authorList>
    </citation>
    <scope>NUCLEOTIDE SEQUENCE [LARGE SCALE GENOMIC DNA]</scope>
    <source>
        <strain evidence="4">CCUG 53762</strain>
    </source>
</reference>
<dbReference type="InterPro" id="IPR051916">
    <property type="entry name" value="GPI-anchor_lipid_remodeler"/>
</dbReference>
<keyword evidence="3" id="KW-0255">Endonuclease</keyword>
<keyword evidence="1" id="KW-1133">Transmembrane helix</keyword>
<keyword evidence="4" id="KW-1185">Reference proteome</keyword>
<evidence type="ECO:0000313" key="3">
    <source>
        <dbReference type="EMBL" id="MFD1629247.1"/>
    </source>
</evidence>
<dbReference type="InterPro" id="IPR036691">
    <property type="entry name" value="Endo/exonu/phosph_ase_sf"/>
</dbReference>
<name>A0ABW4IA18_9SPHI</name>
<feature type="transmembrane region" description="Helical" evidence="1">
    <location>
        <begin position="12"/>
        <end position="34"/>
    </location>
</feature>
<dbReference type="SUPFAM" id="SSF56219">
    <property type="entry name" value="DNase I-like"/>
    <property type="match status" value="1"/>
</dbReference>
<feature type="domain" description="Endonuclease/exonuclease/phosphatase" evidence="2">
    <location>
        <begin position="109"/>
        <end position="361"/>
    </location>
</feature>
<dbReference type="CDD" id="cd09084">
    <property type="entry name" value="EEP-2"/>
    <property type="match status" value="1"/>
</dbReference>
<feature type="transmembrane region" description="Helical" evidence="1">
    <location>
        <begin position="72"/>
        <end position="91"/>
    </location>
</feature>
<organism evidence="3 4">
    <name type="scientific">Pseudopedobacter beijingensis</name>
    <dbReference type="NCBI Taxonomy" id="1207056"/>
    <lineage>
        <taxon>Bacteria</taxon>
        <taxon>Pseudomonadati</taxon>
        <taxon>Bacteroidota</taxon>
        <taxon>Sphingobacteriia</taxon>
        <taxon>Sphingobacteriales</taxon>
        <taxon>Sphingobacteriaceae</taxon>
        <taxon>Pseudopedobacter</taxon>
    </lineage>
</organism>
<gene>
    <name evidence="3" type="ORF">ACFSAH_05115</name>
</gene>
<keyword evidence="3" id="KW-0378">Hydrolase</keyword>
<accession>A0ABW4IA18</accession>
<evidence type="ECO:0000259" key="2">
    <source>
        <dbReference type="Pfam" id="PF03372"/>
    </source>
</evidence>
<evidence type="ECO:0000256" key="1">
    <source>
        <dbReference type="SAM" id="Phobius"/>
    </source>
</evidence>
<keyword evidence="1" id="KW-0472">Membrane</keyword>
<proteinExistence type="predicted"/>
<protein>
    <submittedName>
        <fullName evidence="3">Endonuclease/exonuclease/phosphatase family protein</fullName>
    </submittedName>
</protein>
<dbReference type="RefSeq" id="WP_379661628.1">
    <property type="nucleotide sequence ID" value="NZ_JBHUDG010000004.1"/>
</dbReference>
<dbReference type="Pfam" id="PF03372">
    <property type="entry name" value="Exo_endo_phos"/>
    <property type="match status" value="1"/>
</dbReference>
<dbReference type="Proteomes" id="UP001597118">
    <property type="component" value="Unassembled WGS sequence"/>
</dbReference>
<evidence type="ECO:0000313" key="4">
    <source>
        <dbReference type="Proteomes" id="UP001597118"/>
    </source>
</evidence>
<dbReference type="Gene3D" id="3.60.10.10">
    <property type="entry name" value="Endonuclease/exonuclease/phosphatase"/>
    <property type="match status" value="1"/>
</dbReference>
<dbReference type="PANTHER" id="PTHR14859:SF15">
    <property type="entry name" value="ENDONUCLEASE_EXONUCLEASE_PHOSPHATASE DOMAIN-CONTAINING PROTEIN"/>
    <property type="match status" value="1"/>
</dbReference>
<dbReference type="PANTHER" id="PTHR14859">
    <property type="entry name" value="CALCOFLUOR WHITE HYPERSENSITIVE PROTEIN PRECURSOR"/>
    <property type="match status" value="1"/>
</dbReference>
<dbReference type="InterPro" id="IPR005135">
    <property type="entry name" value="Endo/exonuclease/phosphatase"/>
</dbReference>
<comment type="caution">
    <text evidence="3">The sequence shown here is derived from an EMBL/GenBank/DDBJ whole genome shotgun (WGS) entry which is preliminary data.</text>
</comment>
<dbReference type="GO" id="GO:0004519">
    <property type="term" value="F:endonuclease activity"/>
    <property type="evidence" value="ECO:0007669"/>
    <property type="project" value="UniProtKB-KW"/>
</dbReference>
<keyword evidence="1" id="KW-0812">Transmembrane</keyword>